<evidence type="ECO:0000256" key="4">
    <source>
        <dbReference type="ARBA" id="ARBA00022786"/>
    </source>
</evidence>
<keyword evidence="4" id="KW-0833">Ubl conjugation pathway</keyword>
<name>A0ABN7W2M2_GIGMA</name>
<keyword evidence="7" id="KW-1185">Reference proteome</keyword>
<reference evidence="6 7" key="1">
    <citation type="submission" date="2021-06" db="EMBL/GenBank/DDBJ databases">
        <authorList>
            <person name="Kallberg Y."/>
            <person name="Tangrot J."/>
            <person name="Rosling A."/>
        </authorList>
    </citation>
    <scope>NUCLEOTIDE SEQUENCE [LARGE SCALE GENOMIC DNA]</scope>
    <source>
        <strain evidence="6 7">120-4 pot B 10/14</strain>
    </source>
</reference>
<proteinExistence type="inferred from homology"/>
<evidence type="ECO:0000313" key="7">
    <source>
        <dbReference type="Proteomes" id="UP000789901"/>
    </source>
</evidence>
<keyword evidence="3 5" id="KW-0819">tRNA processing</keyword>
<dbReference type="CDD" id="cd01764">
    <property type="entry name" value="Ubl_Urm1"/>
    <property type="match status" value="1"/>
</dbReference>
<dbReference type="InterPro" id="IPR012675">
    <property type="entry name" value="Beta-grasp_dom_sf"/>
</dbReference>
<gene>
    <name evidence="6" type="ORF">GMARGA_LOCUS25854</name>
</gene>
<feature type="non-terminal residue" evidence="6">
    <location>
        <position position="148"/>
    </location>
</feature>
<dbReference type="HAMAP" id="MF_03048">
    <property type="entry name" value="Urm1"/>
    <property type="match status" value="1"/>
</dbReference>
<evidence type="ECO:0000256" key="1">
    <source>
        <dbReference type="ARBA" id="ARBA00022490"/>
    </source>
</evidence>
<accession>A0ABN7W2M2</accession>
<comment type="caution">
    <text evidence="6">The sequence shown here is derived from an EMBL/GenBank/DDBJ whole genome shotgun (WGS) entry which is preliminary data.</text>
</comment>
<dbReference type="PANTHER" id="PTHR14986">
    <property type="entry name" value="RURM1 PROTEIN"/>
    <property type="match status" value="1"/>
</dbReference>
<keyword evidence="2" id="KW-1017">Isopeptide bond</keyword>
<dbReference type="EMBL" id="CAJVQB010029181">
    <property type="protein sequence ID" value="CAG8813686.1"/>
    <property type="molecule type" value="Genomic_DNA"/>
</dbReference>
<evidence type="ECO:0000256" key="3">
    <source>
        <dbReference type="ARBA" id="ARBA00022694"/>
    </source>
</evidence>
<comment type="similarity">
    <text evidence="5">Belongs to the URM1 family.</text>
</comment>
<comment type="subcellular location">
    <subcellularLocation>
        <location evidence="5">Cytoplasm</location>
    </subcellularLocation>
</comment>
<dbReference type="InterPro" id="IPR015221">
    <property type="entry name" value="Urm1"/>
</dbReference>
<evidence type="ECO:0000256" key="5">
    <source>
        <dbReference type="RuleBase" id="RU361182"/>
    </source>
</evidence>
<dbReference type="Proteomes" id="UP000789901">
    <property type="component" value="Unassembled WGS sequence"/>
</dbReference>
<comment type="pathway">
    <text evidence="5">tRNA modification; 5-methoxycarbonylmethyl-2-thiouridine-tRNA biosynthesis.</text>
</comment>
<dbReference type="SUPFAM" id="SSF54285">
    <property type="entry name" value="MoaD/ThiS"/>
    <property type="match status" value="1"/>
</dbReference>
<evidence type="ECO:0000256" key="2">
    <source>
        <dbReference type="ARBA" id="ARBA00022499"/>
    </source>
</evidence>
<dbReference type="InterPro" id="IPR016155">
    <property type="entry name" value="Mopterin_synth/thiamin_S_b"/>
</dbReference>
<evidence type="ECO:0000313" key="6">
    <source>
        <dbReference type="EMBL" id="CAG8813686.1"/>
    </source>
</evidence>
<protein>
    <recommendedName>
        <fullName evidence="5">Ubiquitin-related modifier 1</fullName>
    </recommendedName>
</protein>
<keyword evidence="1 5" id="KW-0963">Cytoplasm</keyword>
<sequence>MSSLIKVNLTFSGGVELLFNNIKQKIIEIPSTINPPKPTTMKDLILWIKDNLLQERSELFVSGNTVRPGILVLINDTDWELEGELEYEIKDNDEINTVDASNGSMLQGPFSEGFRSLNENSNDAQWLPVIPDRLKLELIKLLEIYYNM</sequence>
<dbReference type="Pfam" id="PF09138">
    <property type="entry name" value="Urm1"/>
    <property type="match status" value="1"/>
</dbReference>
<dbReference type="Gene3D" id="3.10.20.30">
    <property type="match status" value="1"/>
</dbReference>
<organism evidence="6 7">
    <name type="scientific">Gigaspora margarita</name>
    <dbReference type="NCBI Taxonomy" id="4874"/>
    <lineage>
        <taxon>Eukaryota</taxon>
        <taxon>Fungi</taxon>
        <taxon>Fungi incertae sedis</taxon>
        <taxon>Mucoromycota</taxon>
        <taxon>Glomeromycotina</taxon>
        <taxon>Glomeromycetes</taxon>
        <taxon>Diversisporales</taxon>
        <taxon>Gigasporaceae</taxon>
        <taxon>Gigaspora</taxon>
    </lineage>
</organism>